<sequence length="217" mass="22948">MFKNLIKKLKSNTGNSLAEFAVVTAMMGTLATTAAPKFGGVGDSAKARSTIASIDKIASAANNYYNAKVSEEGRGRFPGQTKYDEKVGGFDLPANTLTDAAVEIYLETILNTQTTYEADLTDYVYVFSPAVDDEDALAADWMSFVGTTHQVDVGFDVDGANDFKDNFGNNGISSPFQDGAYIYLVIAGSGSGSTAKAPALIIADAENPSELHKVLTP</sequence>
<dbReference type="SUPFAM" id="SSF54523">
    <property type="entry name" value="Pili subunits"/>
    <property type="match status" value="1"/>
</dbReference>
<accession>A0A381Z8B1</accession>
<dbReference type="Gene3D" id="3.30.700.10">
    <property type="entry name" value="Glycoprotein, Type 4 Pilin"/>
    <property type="match status" value="1"/>
</dbReference>
<gene>
    <name evidence="1" type="ORF">METZ01_LOCUS138352</name>
</gene>
<reference evidence="1" key="1">
    <citation type="submission" date="2018-05" db="EMBL/GenBank/DDBJ databases">
        <authorList>
            <person name="Lanie J.A."/>
            <person name="Ng W.-L."/>
            <person name="Kazmierczak K.M."/>
            <person name="Andrzejewski T.M."/>
            <person name="Davidsen T.M."/>
            <person name="Wayne K.J."/>
            <person name="Tettelin H."/>
            <person name="Glass J.I."/>
            <person name="Rusch D."/>
            <person name="Podicherti R."/>
            <person name="Tsui H.-C.T."/>
            <person name="Winkler M.E."/>
        </authorList>
    </citation>
    <scope>NUCLEOTIDE SEQUENCE</scope>
</reference>
<evidence type="ECO:0000313" key="1">
    <source>
        <dbReference type="EMBL" id="SVA85498.1"/>
    </source>
</evidence>
<proteinExistence type="predicted"/>
<dbReference type="AlphaFoldDB" id="A0A381Z8B1"/>
<dbReference type="EMBL" id="UINC01020336">
    <property type="protein sequence ID" value="SVA85498.1"/>
    <property type="molecule type" value="Genomic_DNA"/>
</dbReference>
<protein>
    <submittedName>
        <fullName evidence="1">Uncharacterized protein</fullName>
    </submittedName>
</protein>
<organism evidence="1">
    <name type="scientific">marine metagenome</name>
    <dbReference type="NCBI Taxonomy" id="408172"/>
    <lineage>
        <taxon>unclassified sequences</taxon>
        <taxon>metagenomes</taxon>
        <taxon>ecological metagenomes</taxon>
    </lineage>
</organism>
<name>A0A381Z8B1_9ZZZZ</name>
<dbReference type="InterPro" id="IPR045584">
    <property type="entry name" value="Pilin-like"/>
</dbReference>